<name>A0A940YBX0_9BURK</name>
<dbReference type="Pfam" id="PF13468">
    <property type="entry name" value="Glyoxalase_3"/>
    <property type="match status" value="1"/>
</dbReference>
<dbReference type="EMBL" id="JAGQDD010000003">
    <property type="protein sequence ID" value="MBQ0930236.1"/>
    <property type="molecule type" value="Genomic_DNA"/>
</dbReference>
<dbReference type="InterPro" id="IPR025870">
    <property type="entry name" value="Glyoxalase-like_dom"/>
</dbReference>
<evidence type="ECO:0000313" key="2">
    <source>
        <dbReference type="EMBL" id="MBQ0930236.1"/>
    </source>
</evidence>
<organism evidence="2 3">
    <name type="scientific">Ideonella alba</name>
    <dbReference type="NCBI Taxonomy" id="2824118"/>
    <lineage>
        <taxon>Bacteria</taxon>
        <taxon>Pseudomonadati</taxon>
        <taxon>Pseudomonadota</taxon>
        <taxon>Betaproteobacteria</taxon>
        <taxon>Burkholderiales</taxon>
        <taxon>Sphaerotilaceae</taxon>
        <taxon>Ideonella</taxon>
    </lineage>
</organism>
<dbReference type="InterPro" id="IPR029068">
    <property type="entry name" value="Glyas_Bleomycin-R_OHBP_Dase"/>
</dbReference>
<sequence length="223" mass="23258">MQHTEVDHLVVAAASLAQAAAWADATLGVTPQPGGRHALMSTHNLLLGLTGSVYPQTYLELIAIDPEAPAPGRARWFGLDDAALQARLAAQGPELVGFVARSGMVDMHRWGLINARFQPGPILSASRETPAGALSWKIVVADDGRPLAGGAVPTLIQWTGPHPATRIAPSGLDLTALTVRGLPDLAHQVLRLRPLTRAALPGPALEATLATPRGPVTLATHVA</sequence>
<dbReference type="AlphaFoldDB" id="A0A940YBX0"/>
<comment type="caution">
    <text evidence="2">The sequence shown here is derived from an EMBL/GenBank/DDBJ whole genome shotgun (WGS) entry which is preliminary data.</text>
</comment>
<accession>A0A940YBX0</accession>
<protein>
    <submittedName>
        <fullName evidence="2">VOC family protein</fullName>
    </submittedName>
</protein>
<dbReference type="RefSeq" id="WP_210852780.1">
    <property type="nucleotide sequence ID" value="NZ_JAGQDD010000003.1"/>
</dbReference>
<keyword evidence="3" id="KW-1185">Reference proteome</keyword>
<dbReference type="Proteomes" id="UP000676246">
    <property type="component" value="Unassembled WGS sequence"/>
</dbReference>
<feature type="domain" description="Glyoxalase-like" evidence="1">
    <location>
        <begin position="6"/>
        <end position="181"/>
    </location>
</feature>
<evidence type="ECO:0000259" key="1">
    <source>
        <dbReference type="Pfam" id="PF13468"/>
    </source>
</evidence>
<proteinExistence type="predicted"/>
<dbReference type="Gene3D" id="3.10.180.10">
    <property type="entry name" value="2,3-Dihydroxybiphenyl 1,2-Dioxygenase, domain 1"/>
    <property type="match status" value="1"/>
</dbReference>
<gene>
    <name evidence="2" type="ORF">KAK03_07010</name>
</gene>
<reference evidence="2 3" key="1">
    <citation type="submission" date="2021-04" db="EMBL/GenBank/DDBJ databases">
        <title>The genome sequence of Ideonella sp. 3Y2.</title>
        <authorList>
            <person name="Liu Y."/>
        </authorList>
    </citation>
    <scope>NUCLEOTIDE SEQUENCE [LARGE SCALE GENOMIC DNA]</scope>
    <source>
        <strain evidence="2 3">3Y2</strain>
    </source>
</reference>
<evidence type="ECO:0000313" key="3">
    <source>
        <dbReference type="Proteomes" id="UP000676246"/>
    </source>
</evidence>